<reference evidence="3 4" key="1">
    <citation type="submission" date="2015-01" db="EMBL/GenBank/DDBJ databases">
        <title>Evolution of Trichinella species and genotypes.</title>
        <authorList>
            <person name="Korhonen P.K."/>
            <person name="Edoardo P."/>
            <person name="Giuseppe L.R."/>
            <person name="Gasser R.B."/>
        </authorList>
    </citation>
    <scope>NUCLEOTIDE SEQUENCE [LARGE SCALE GENOMIC DNA]</scope>
    <source>
        <strain evidence="3">ISS1029</strain>
    </source>
</reference>
<keyword evidence="2" id="KW-0812">Transmembrane</keyword>
<organism evidence="3 4">
    <name type="scientific">Trichinella zimbabwensis</name>
    <dbReference type="NCBI Taxonomy" id="268475"/>
    <lineage>
        <taxon>Eukaryota</taxon>
        <taxon>Metazoa</taxon>
        <taxon>Ecdysozoa</taxon>
        <taxon>Nematoda</taxon>
        <taxon>Enoplea</taxon>
        <taxon>Dorylaimia</taxon>
        <taxon>Trichinellida</taxon>
        <taxon>Trichinellidae</taxon>
        <taxon>Trichinella</taxon>
    </lineage>
</organism>
<protein>
    <submittedName>
        <fullName evidence="3">Uncharacterized protein</fullName>
    </submittedName>
</protein>
<comment type="caution">
    <text evidence="3">The sequence shown here is derived from an EMBL/GenBank/DDBJ whole genome shotgun (WGS) entry which is preliminary data.</text>
</comment>
<evidence type="ECO:0000256" key="1">
    <source>
        <dbReference type="SAM" id="MobiDB-lite"/>
    </source>
</evidence>
<proteinExistence type="predicted"/>
<name>A0A0V1H0U1_9BILA</name>
<gene>
    <name evidence="3" type="ORF">T11_11562</name>
</gene>
<keyword evidence="2" id="KW-0472">Membrane</keyword>
<feature type="compositionally biased region" description="Polar residues" evidence="1">
    <location>
        <begin position="124"/>
        <end position="134"/>
    </location>
</feature>
<dbReference type="Proteomes" id="UP000055024">
    <property type="component" value="Unassembled WGS sequence"/>
</dbReference>
<dbReference type="EMBL" id="JYDP01000172">
    <property type="protein sequence ID" value="KRZ04129.1"/>
    <property type="molecule type" value="Genomic_DNA"/>
</dbReference>
<evidence type="ECO:0000313" key="3">
    <source>
        <dbReference type="EMBL" id="KRZ04129.1"/>
    </source>
</evidence>
<feature type="transmembrane region" description="Helical" evidence="2">
    <location>
        <begin position="6"/>
        <end position="27"/>
    </location>
</feature>
<dbReference type="AlphaFoldDB" id="A0A0V1H0U1"/>
<keyword evidence="4" id="KW-1185">Reference proteome</keyword>
<evidence type="ECO:0000256" key="2">
    <source>
        <dbReference type="SAM" id="Phobius"/>
    </source>
</evidence>
<dbReference type="OrthoDB" id="5913942at2759"/>
<sequence>MYLSELTITALALLSTSVLIGLPLSAVSNEQRLKMPSRLPFSCCGAYTFRPVIEYISASELSPRSTQSVFTFQPLSSFDEDIQDNKEKLQQHNRIKCLSERATDNHGDKSYCGRPRTKHHAPTLTVSSHANQRP</sequence>
<accession>A0A0V1H0U1</accession>
<feature type="compositionally biased region" description="Basic and acidic residues" evidence="1">
    <location>
        <begin position="100"/>
        <end position="111"/>
    </location>
</feature>
<evidence type="ECO:0000313" key="4">
    <source>
        <dbReference type="Proteomes" id="UP000055024"/>
    </source>
</evidence>
<feature type="region of interest" description="Disordered" evidence="1">
    <location>
        <begin position="100"/>
        <end position="134"/>
    </location>
</feature>
<keyword evidence="2" id="KW-1133">Transmembrane helix</keyword>